<evidence type="ECO:0000313" key="4">
    <source>
        <dbReference type="Proteomes" id="UP000612329"/>
    </source>
</evidence>
<dbReference type="EMBL" id="BMNR01000001">
    <property type="protein sequence ID" value="GGK12716.1"/>
    <property type="molecule type" value="Genomic_DNA"/>
</dbReference>
<evidence type="ECO:0000256" key="1">
    <source>
        <dbReference type="ARBA" id="ARBA00005250"/>
    </source>
</evidence>
<dbReference type="Gene3D" id="3.60.15.10">
    <property type="entry name" value="Ribonuclease Z/Hydroxyacylglutathione hydrolase-like"/>
    <property type="match status" value="1"/>
</dbReference>
<reference evidence="3" key="2">
    <citation type="submission" date="2020-09" db="EMBL/GenBank/DDBJ databases">
        <authorList>
            <person name="Sun Q."/>
            <person name="Ohkuma M."/>
        </authorList>
    </citation>
    <scope>NUCLEOTIDE SEQUENCE</scope>
    <source>
        <strain evidence="3">JCM 12862</strain>
    </source>
</reference>
<evidence type="ECO:0000313" key="3">
    <source>
        <dbReference type="EMBL" id="GGK12716.1"/>
    </source>
</evidence>
<proteinExistence type="inferred from homology"/>
<dbReference type="InterPro" id="IPR001279">
    <property type="entry name" value="Metallo-B-lactamas"/>
</dbReference>
<sequence>MKTITYFCSILAFSTIITSYSQDVVIETQQLSKNVYMLTGQGGNIGLSIGDDGVFMIDDQFARLTPQILEAIKKLSDKPIQFLVNTHWHGDHTGGNENIGKQGVTIIAQDNVYKRLSEATPETPKIALPTITFNDKLHIHINGEDVLVFHVDNAHTDGDALLYFPDSNVLHTGDTFFSGLYPFIDLDSGGSVDGYIAAVKRALMVVDDDTKIIPGHGKLSNKKGYEFFLGMLEDLKSKVLAEISKGKTEDDVAANTSLTKTYDDLGYSWAFINSERIRRTFYKGLKH</sequence>
<dbReference type="CDD" id="cd16282">
    <property type="entry name" value="metallo-hydrolase-like_MBL-fold"/>
    <property type="match status" value="1"/>
</dbReference>
<gene>
    <name evidence="3" type="ORF">GCM10007962_03790</name>
</gene>
<dbReference type="PANTHER" id="PTHR42951:SF4">
    <property type="entry name" value="ACYL-COENZYME A THIOESTERASE MBLAC2"/>
    <property type="match status" value="1"/>
</dbReference>
<dbReference type="GO" id="GO:0017001">
    <property type="term" value="P:antibiotic catabolic process"/>
    <property type="evidence" value="ECO:0007669"/>
    <property type="project" value="UniProtKB-ARBA"/>
</dbReference>
<evidence type="ECO:0000259" key="2">
    <source>
        <dbReference type="SMART" id="SM00849"/>
    </source>
</evidence>
<feature type="domain" description="Metallo-beta-lactamase" evidence="2">
    <location>
        <begin position="42"/>
        <end position="216"/>
    </location>
</feature>
<reference evidence="3" key="1">
    <citation type="journal article" date="2014" name="Int. J. Syst. Evol. Microbiol.">
        <title>Complete genome sequence of Corynebacterium casei LMG S-19264T (=DSM 44701T), isolated from a smear-ripened cheese.</title>
        <authorList>
            <consortium name="US DOE Joint Genome Institute (JGI-PGF)"/>
            <person name="Walter F."/>
            <person name="Albersmeier A."/>
            <person name="Kalinowski J."/>
            <person name="Ruckert C."/>
        </authorList>
    </citation>
    <scope>NUCLEOTIDE SEQUENCE</scope>
    <source>
        <strain evidence="3">JCM 12862</strain>
    </source>
</reference>
<dbReference type="SMART" id="SM00849">
    <property type="entry name" value="Lactamase_B"/>
    <property type="match status" value="1"/>
</dbReference>
<organism evidence="3 4">
    <name type="scientific">Yeosuana aromativorans</name>
    <dbReference type="NCBI Taxonomy" id="288019"/>
    <lineage>
        <taxon>Bacteria</taxon>
        <taxon>Pseudomonadati</taxon>
        <taxon>Bacteroidota</taxon>
        <taxon>Flavobacteriia</taxon>
        <taxon>Flavobacteriales</taxon>
        <taxon>Flavobacteriaceae</taxon>
        <taxon>Yeosuana</taxon>
    </lineage>
</organism>
<keyword evidence="4" id="KW-1185">Reference proteome</keyword>
<dbReference type="InterPro" id="IPR036866">
    <property type="entry name" value="RibonucZ/Hydroxyglut_hydro"/>
</dbReference>
<dbReference type="RefSeq" id="WP_188649578.1">
    <property type="nucleotide sequence ID" value="NZ_BMNR01000001.1"/>
</dbReference>
<name>A0A8J3BD34_9FLAO</name>
<dbReference type="PANTHER" id="PTHR42951">
    <property type="entry name" value="METALLO-BETA-LACTAMASE DOMAIN-CONTAINING"/>
    <property type="match status" value="1"/>
</dbReference>
<dbReference type="InterPro" id="IPR050855">
    <property type="entry name" value="NDM-1-like"/>
</dbReference>
<dbReference type="Pfam" id="PF00753">
    <property type="entry name" value="Lactamase_B"/>
    <property type="match status" value="1"/>
</dbReference>
<dbReference type="Proteomes" id="UP000612329">
    <property type="component" value="Unassembled WGS sequence"/>
</dbReference>
<comment type="similarity">
    <text evidence="1">Belongs to the metallo-beta-lactamase superfamily. Class-B beta-lactamase family.</text>
</comment>
<protein>
    <recommendedName>
        <fullName evidence="2">Metallo-beta-lactamase domain-containing protein</fullName>
    </recommendedName>
</protein>
<dbReference type="AlphaFoldDB" id="A0A8J3BD34"/>
<accession>A0A8J3BD34</accession>
<comment type="caution">
    <text evidence="3">The sequence shown here is derived from an EMBL/GenBank/DDBJ whole genome shotgun (WGS) entry which is preliminary data.</text>
</comment>
<dbReference type="SUPFAM" id="SSF56281">
    <property type="entry name" value="Metallo-hydrolase/oxidoreductase"/>
    <property type="match status" value="1"/>
</dbReference>